<keyword evidence="8" id="KW-0804">Transcription</keyword>
<evidence type="ECO:0000256" key="8">
    <source>
        <dbReference type="ARBA" id="ARBA00023163"/>
    </source>
</evidence>
<feature type="domain" description="TFIIS-type" evidence="13">
    <location>
        <begin position="223"/>
        <end position="263"/>
    </location>
</feature>
<evidence type="ECO:0000313" key="14">
    <source>
        <dbReference type="EMBL" id="CAJ0942084.1"/>
    </source>
</evidence>
<keyword evidence="5" id="KW-0479">Metal-binding</keyword>
<evidence type="ECO:0000259" key="13">
    <source>
        <dbReference type="PROSITE" id="PS51133"/>
    </source>
</evidence>
<dbReference type="PANTHER" id="PTHR11239">
    <property type="entry name" value="DNA-DIRECTED RNA POLYMERASE"/>
    <property type="match status" value="1"/>
</dbReference>
<evidence type="ECO:0000256" key="3">
    <source>
        <dbReference type="ARBA" id="ARBA00018784"/>
    </source>
</evidence>
<evidence type="ECO:0000256" key="2">
    <source>
        <dbReference type="ARBA" id="ARBA00008925"/>
    </source>
</evidence>
<comment type="caution">
    <text evidence="14">The sequence shown here is derived from an EMBL/GenBank/DDBJ whole genome shotgun (WGS) entry which is preliminary data.</text>
</comment>
<keyword evidence="9" id="KW-0539">Nucleus</keyword>
<dbReference type="SMART" id="SM00440">
    <property type="entry name" value="ZnF_C2C2"/>
    <property type="match status" value="1"/>
</dbReference>
<name>A0ABN9LM35_9NEOB</name>
<dbReference type="EMBL" id="CAUEEQ010019660">
    <property type="protein sequence ID" value="CAJ0942084.1"/>
    <property type="molecule type" value="Genomic_DNA"/>
</dbReference>
<gene>
    <name evidence="14" type="ORF">RIMI_LOCUS9466766</name>
</gene>
<comment type="function">
    <text evidence="11">Core component of RNA polymerase I (Pol I), a DNA-dependent RNA polymerase which synthesizes ribosomal RNA precursors using the four ribonucleoside triphosphates as substrates. Can mediate Pol I proofreading of the nascent RNA transcript. Anchors into the Pol I active site to monitor transcription fidelity and cleave mis-incorporated 5'-ribonucleotides.</text>
</comment>
<dbReference type="InterPro" id="IPR019761">
    <property type="entry name" value="DNA-dir_RNA_pol-M_15_CS"/>
</dbReference>
<evidence type="ECO:0000256" key="5">
    <source>
        <dbReference type="ARBA" id="ARBA00022723"/>
    </source>
</evidence>
<comment type="similarity">
    <text evidence="2">Belongs to the archaeal RpoM/eukaryotic RPA12/RPB9/RPC11 RNA polymerase family.</text>
</comment>
<accession>A0ABN9LM35</accession>
<evidence type="ECO:0000256" key="12">
    <source>
        <dbReference type="PROSITE-ProRule" id="PRU00472"/>
    </source>
</evidence>
<dbReference type="InterPro" id="IPR012164">
    <property type="entry name" value="Rpa12/Rpb9/Rpc10/TFS"/>
</dbReference>
<dbReference type="Pfam" id="PF01096">
    <property type="entry name" value="Zn_ribbon_TFIIS"/>
    <property type="match status" value="1"/>
</dbReference>
<protein>
    <recommendedName>
        <fullName evidence="3">DNA-directed RNA polymerase I subunit RPA12</fullName>
    </recommendedName>
    <alternativeName>
        <fullName evidence="10">DNA-directed RNA polymerase I subunit H</fullName>
    </alternativeName>
</protein>
<dbReference type="SUPFAM" id="SSF57783">
    <property type="entry name" value="Zinc beta-ribbon"/>
    <property type="match status" value="1"/>
</dbReference>
<evidence type="ECO:0000256" key="4">
    <source>
        <dbReference type="ARBA" id="ARBA00022478"/>
    </source>
</evidence>
<evidence type="ECO:0000256" key="11">
    <source>
        <dbReference type="ARBA" id="ARBA00044497"/>
    </source>
</evidence>
<comment type="subcellular location">
    <subcellularLocation>
        <location evidence="1">Nucleus</location>
        <location evidence="1">Nucleolus</location>
    </subcellularLocation>
</comment>
<evidence type="ECO:0000256" key="9">
    <source>
        <dbReference type="ARBA" id="ARBA00023242"/>
    </source>
</evidence>
<evidence type="ECO:0000256" key="6">
    <source>
        <dbReference type="ARBA" id="ARBA00022771"/>
    </source>
</evidence>
<organism evidence="14 15">
    <name type="scientific">Ranitomeya imitator</name>
    <name type="common">mimic poison frog</name>
    <dbReference type="NCBI Taxonomy" id="111125"/>
    <lineage>
        <taxon>Eukaryota</taxon>
        <taxon>Metazoa</taxon>
        <taxon>Chordata</taxon>
        <taxon>Craniata</taxon>
        <taxon>Vertebrata</taxon>
        <taxon>Euteleostomi</taxon>
        <taxon>Amphibia</taxon>
        <taxon>Batrachia</taxon>
        <taxon>Anura</taxon>
        <taxon>Neobatrachia</taxon>
        <taxon>Hyloidea</taxon>
        <taxon>Dendrobatidae</taxon>
        <taxon>Dendrobatinae</taxon>
        <taxon>Ranitomeya</taxon>
    </lineage>
</organism>
<dbReference type="PROSITE" id="PS00466">
    <property type="entry name" value="ZF_TFIIS_1"/>
    <property type="match status" value="1"/>
</dbReference>
<evidence type="ECO:0000313" key="15">
    <source>
        <dbReference type="Proteomes" id="UP001176940"/>
    </source>
</evidence>
<evidence type="ECO:0000256" key="10">
    <source>
        <dbReference type="ARBA" id="ARBA00031781"/>
    </source>
</evidence>
<dbReference type="Gene3D" id="2.20.25.10">
    <property type="match status" value="1"/>
</dbReference>
<dbReference type="PROSITE" id="PS01030">
    <property type="entry name" value="RNA_POL_M_15KD"/>
    <property type="match status" value="1"/>
</dbReference>
<keyword evidence="7" id="KW-0862">Zinc</keyword>
<evidence type="ECO:0000256" key="1">
    <source>
        <dbReference type="ARBA" id="ARBA00004604"/>
    </source>
</evidence>
<sequence>MLGFFKPMSPLLECPLHSQQLSIANIIIALSRRELSRKESTWFHHRAIRTSLRQNSPCSNLRSINLDLKRERNIWLAQHRGRRKTTLQLLKSLNGRRGPIDHISTFLGQISQRFNNTRKISDEATFLLLLILVCQITLLTGHPMMDAAPTCFCSESDYCSDCGSVLPPPGTQDTVTCRSCGHSTLVTEFLGKYVHRSVIFNHLDAISLTNEAEEDGALKGPLIDRRCSRCGCEKMVYHTRQMRSADEGQTVFYTCVQCRLQEKEDS</sequence>
<dbReference type="CDD" id="cd10507">
    <property type="entry name" value="Zn-ribbon_RPA12"/>
    <property type="match status" value="1"/>
</dbReference>
<keyword evidence="15" id="KW-1185">Reference proteome</keyword>
<keyword evidence="6 12" id="KW-0863">Zinc-finger</keyword>
<dbReference type="InterPro" id="IPR001222">
    <property type="entry name" value="Znf_TFIIS"/>
</dbReference>
<evidence type="ECO:0000256" key="7">
    <source>
        <dbReference type="ARBA" id="ARBA00022833"/>
    </source>
</evidence>
<proteinExistence type="inferred from homology"/>
<dbReference type="InterPro" id="IPR034004">
    <property type="entry name" value="Zn_ribbon_RPA12_C"/>
</dbReference>
<keyword evidence="4" id="KW-0240">DNA-directed RNA polymerase</keyword>
<dbReference type="PROSITE" id="PS51133">
    <property type="entry name" value="ZF_TFIIS_2"/>
    <property type="match status" value="1"/>
</dbReference>
<dbReference type="PANTHER" id="PTHR11239:SF14">
    <property type="entry name" value="DNA-DIRECTED RNA POLYMERASE I SUBUNIT RPA12"/>
    <property type="match status" value="1"/>
</dbReference>
<dbReference type="Proteomes" id="UP001176940">
    <property type="component" value="Unassembled WGS sequence"/>
</dbReference>
<reference evidence="14" key="1">
    <citation type="submission" date="2023-07" db="EMBL/GenBank/DDBJ databases">
        <authorList>
            <person name="Stuckert A."/>
        </authorList>
    </citation>
    <scope>NUCLEOTIDE SEQUENCE</scope>
</reference>